<dbReference type="Proteomes" id="UP000184363">
    <property type="component" value="Unassembled WGS sequence"/>
</dbReference>
<dbReference type="Gene3D" id="3.10.450.50">
    <property type="match status" value="1"/>
</dbReference>
<dbReference type="CDD" id="cd00531">
    <property type="entry name" value="NTF2_like"/>
    <property type="match status" value="1"/>
</dbReference>
<dbReference type="RefSeq" id="WP_073458912.1">
    <property type="nucleotide sequence ID" value="NZ_CALGVN010000041.1"/>
</dbReference>
<reference evidence="2 3" key="1">
    <citation type="submission" date="2016-11" db="EMBL/GenBank/DDBJ databases">
        <authorList>
            <person name="Jaros S."/>
            <person name="Januszkiewicz K."/>
            <person name="Wedrychowicz H."/>
        </authorList>
    </citation>
    <scope>NUCLEOTIDE SEQUENCE [LARGE SCALE GENOMIC DNA]</scope>
    <source>
        <strain evidence="2 3">DSM 43832</strain>
    </source>
</reference>
<evidence type="ECO:0000313" key="2">
    <source>
        <dbReference type="EMBL" id="SHL07504.1"/>
    </source>
</evidence>
<proteinExistence type="predicted"/>
<dbReference type="Pfam" id="PF13577">
    <property type="entry name" value="SnoaL_4"/>
    <property type="match status" value="1"/>
</dbReference>
<gene>
    <name evidence="2" type="ORF">SAMN05443637_117107</name>
</gene>
<protein>
    <submittedName>
        <fullName evidence="2">SnoaL-like domain-containing protein</fullName>
    </submittedName>
</protein>
<dbReference type="EMBL" id="FRAP01000017">
    <property type="protein sequence ID" value="SHL07504.1"/>
    <property type="molecule type" value="Genomic_DNA"/>
</dbReference>
<evidence type="ECO:0000259" key="1">
    <source>
        <dbReference type="Pfam" id="PF13577"/>
    </source>
</evidence>
<dbReference type="InterPro" id="IPR032710">
    <property type="entry name" value="NTF2-like_dom_sf"/>
</dbReference>
<dbReference type="InterPro" id="IPR037401">
    <property type="entry name" value="SnoaL-like"/>
</dbReference>
<dbReference type="OrthoDB" id="7605094at2"/>
<dbReference type="AlphaFoldDB" id="A0A1M6XNG9"/>
<sequence length="187" mass="21038">MDADVQEMLDHHRIRQTLQDYCFACDRADELAMAQLYVEDSWDDHGVVRAPGREYAEVMTARLLQNSRSISHHLGQSTIRVDGDTAGAETYYIAVMVTVDDDGREICNQMGGRFIDRLVRTDGRWLIKHRRIVRDWGISLPVEHDWTLVAGLPDGARSGDDPAFEVLGRRHNGFRPDFAGRAAGDGG</sequence>
<organism evidence="2 3">
    <name type="scientific">Pseudonocardia thermophila</name>
    <dbReference type="NCBI Taxonomy" id="1848"/>
    <lineage>
        <taxon>Bacteria</taxon>
        <taxon>Bacillati</taxon>
        <taxon>Actinomycetota</taxon>
        <taxon>Actinomycetes</taxon>
        <taxon>Pseudonocardiales</taxon>
        <taxon>Pseudonocardiaceae</taxon>
        <taxon>Pseudonocardia</taxon>
    </lineage>
</organism>
<feature type="domain" description="SnoaL-like" evidence="1">
    <location>
        <begin position="6"/>
        <end position="131"/>
    </location>
</feature>
<name>A0A1M6XNG9_PSETH</name>
<accession>A0A1M6XNG9</accession>
<dbReference type="STRING" id="1848.SAMN05443637_117107"/>
<dbReference type="SUPFAM" id="SSF54427">
    <property type="entry name" value="NTF2-like"/>
    <property type="match status" value="1"/>
</dbReference>
<keyword evidence="3" id="KW-1185">Reference proteome</keyword>
<evidence type="ECO:0000313" key="3">
    <source>
        <dbReference type="Proteomes" id="UP000184363"/>
    </source>
</evidence>